<proteinExistence type="predicted"/>
<dbReference type="InParanoid" id="A0A2T3AKW9"/>
<reference evidence="2 3" key="1">
    <citation type="journal article" date="2018" name="Mycol. Prog.">
        <title>Coniella lustricola, a new species from submerged detritus.</title>
        <authorList>
            <person name="Raudabaugh D.B."/>
            <person name="Iturriaga T."/>
            <person name="Carver A."/>
            <person name="Mondo S."/>
            <person name="Pangilinan J."/>
            <person name="Lipzen A."/>
            <person name="He G."/>
            <person name="Amirebrahimi M."/>
            <person name="Grigoriev I.V."/>
            <person name="Miller A.N."/>
        </authorList>
    </citation>
    <scope>NUCLEOTIDE SEQUENCE [LARGE SCALE GENOMIC DNA]</scope>
    <source>
        <strain evidence="2 3">B22-T-1</strain>
    </source>
</reference>
<evidence type="ECO:0000313" key="2">
    <source>
        <dbReference type="EMBL" id="PSS02239.1"/>
    </source>
</evidence>
<accession>A0A2T3AKW9</accession>
<dbReference type="EMBL" id="KZ678378">
    <property type="protein sequence ID" value="PSS02239.1"/>
    <property type="molecule type" value="Genomic_DNA"/>
</dbReference>
<evidence type="ECO:0000313" key="3">
    <source>
        <dbReference type="Proteomes" id="UP000241462"/>
    </source>
</evidence>
<organism evidence="2 3">
    <name type="scientific">Coniella lustricola</name>
    <dbReference type="NCBI Taxonomy" id="2025994"/>
    <lineage>
        <taxon>Eukaryota</taxon>
        <taxon>Fungi</taxon>
        <taxon>Dikarya</taxon>
        <taxon>Ascomycota</taxon>
        <taxon>Pezizomycotina</taxon>
        <taxon>Sordariomycetes</taxon>
        <taxon>Sordariomycetidae</taxon>
        <taxon>Diaporthales</taxon>
        <taxon>Schizoparmaceae</taxon>
        <taxon>Coniella</taxon>
    </lineage>
</organism>
<keyword evidence="1" id="KW-0175">Coiled coil</keyword>
<dbReference type="Proteomes" id="UP000241462">
    <property type="component" value="Unassembled WGS sequence"/>
</dbReference>
<gene>
    <name evidence="2" type="ORF">BD289DRAFT_449814</name>
</gene>
<protein>
    <submittedName>
        <fullName evidence="2">Uncharacterized protein</fullName>
    </submittedName>
</protein>
<evidence type="ECO:0000256" key="1">
    <source>
        <dbReference type="SAM" id="Coils"/>
    </source>
</evidence>
<dbReference type="AlphaFoldDB" id="A0A2T3AKW9"/>
<keyword evidence="3" id="KW-1185">Reference proteome</keyword>
<sequence>MSSINERGEQSADFSATALELGKPETSMFTSARLQELQNVEREIDDINNRLQFEVHNLNCLLYEEVSQRIIAVAQLQQLRKKHVALITTLEALWKLVQEGRPEFHNKSVQEMANRICSYAQLPSQTDLVPGGSASGADTWERLASLEREVASLRTNIKHYERLEASLRGKNERLTAANRQLKARMSLNDVERQQLQWKLTAAGLSLDLNERPMSTLSSFTAEH</sequence>
<name>A0A2T3AKW9_9PEZI</name>
<feature type="coiled-coil region" evidence="1">
    <location>
        <begin position="143"/>
        <end position="184"/>
    </location>
</feature>